<dbReference type="VEuPathDB" id="FungiDB:BO71DRAFT_480215"/>
<dbReference type="PRINTS" id="PR00081">
    <property type="entry name" value="GDHRDH"/>
</dbReference>
<accession>A0A319DMD9</accession>
<dbReference type="InterPro" id="IPR036291">
    <property type="entry name" value="NAD(P)-bd_dom_sf"/>
</dbReference>
<dbReference type="PRINTS" id="PR00080">
    <property type="entry name" value="SDRFAMILY"/>
</dbReference>
<keyword evidence="2" id="KW-0521">NADP</keyword>
<dbReference type="Proteomes" id="UP000247810">
    <property type="component" value="Unassembled WGS sequence"/>
</dbReference>
<evidence type="ECO:0000313" key="5">
    <source>
        <dbReference type="Proteomes" id="UP000247810"/>
    </source>
</evidence>
<comment type="similarity">
    <text evidence="1">Belongs to the short-chain dehydrogenases/reductases (SDR) family.</text>
</comment>
<name>A0A319DMD9_9EURO</name>
<keyword evidence="3" id="KW-0560">Oxidoreductase</keyword>
<dbReference type="InterPro" id="IPR020904">
    <property type="entry name" value="Sc_DH/Rdtase_CS"/>
</dbReference>
<dbReference type="EMBL" id="KZ825809">
    <property type="protein sequence ID" value="PYH98716.1"/>
    <property type="molecule type" value="Genomic_DNA"/>
</dbReference>
<dbReference type="GO" id="GO:0016614">
    <property type="term" value="F:oxidoreductase activity, acting on CH-OH group of donors"/>
    <property type="evidence" value="ECO:0007669"/>
    <property type="project" value="UniProtKB-ARBA"/>
</dbReference>
<dbReference type="OrthoDB" id="47007at2759"/>
<evidence type="ECO:0000256" key="2">
    <source>
        <dbReference type="ARBA" id="ARBA00022857"/>
    </source>
</evidence>
<dbReference type="PANTHER" id="PTHR48107">
    <property type="entry name" value="NADPH-DEPENDENT ALDEHYDE REDUCTASE-LIKE PROTEIN, CHLOROPLASTIC-RELATED"/>
    <property type="match status" value="1"/>
</dbReference>
<dbReference type="SUPFAM" id="SSF51735">
    <property type="entry name" value="NAD(P)-binding Rossmann-fold domains"/>
    <property type="match status" value="1"/>
</dbReference>
<dbReference type="FunFam" id="3.40.50.720:FF:000084">
    <property type="entry name" value="Short-chain dehydrogenase reductase"/>
    <property type="match status" value="1"/>
</dbReference>
<proteinExistence type="inferred from homology"/>
<dbReference type="Gene3D" id="3.40.50.720">
    <property type="entry name" value="NAD(P)-binding Rossmann-like Domain"/>
    <property type="match status" value="1"/>
</dbReference>
<dbReference type="PROSITE" id="PS00061">
    <property type="entry name" value="ADH_SHORT"/>
    <property type="match status" value="1"/>
</dbReference>
<dbReference type="InterPro" id="IPR002347">
    <property type="entry name" value="SDR_fam"/>
</dbReference>
<dbReference type="Pfam" id="PF13561">
    <property type="entry name" value="adh_short_C2"/>
    <property type="match status" value="1"/>
</dbReference>
<evidence type="ECO:0000313" key="4">
    <source>
        <dbReference type="EMBL" id="PYH98716.1"/>
    </source>
</evidence>
<gene>
    <name evidence="4" type="ORF">BO71DRAFT_480215</name>
</gene>
<organism evidence="4 5">
    <name type="scientific">Aspergillus ellipticus CBS 707.79</name>
    <dbReference type="NCBI Taxonomy" id="1448320"/>
    <lineage>
        <taxon>Eukaryota</taxon>
        <taxon>Fungi</taxon>
        <taxon>Dikarya</taxon>
        <taxon>Ascomycota</taxon>
        <taxon>Pezizomycotina</taxon>
        <taxon>Eurotiomycetes</taxon>
        <taxon>Eurotiomycetidae</taxon>
        <taxon>Eurotiales</taxon>
        <taxon>Aspergillaceae</taxon>
        <taxon>Aspergillus</taxon>
        <taxon>Aspergillus subgen. Circumdati</taxon>
    </lineage>
</organism>
<dbReference type="GO" id="GO:0044550">
    <property type="term" value="P:secondary metabolite biosynthetic process"/>
    <property type="evidence" value="ECO:0007669"/>
    <property type="project" value="UniProtKB-ARBA"/>
</dbReference>
<reference evidence="4 5" key="1">
    <citation type="submission" date="2018-02" db="EMBL/GenBank/DDBJ databases">
        <title>The genomes of Aspergillus section Nigri reveals drivers in fungal speciation.</title>
        <authorList>
            <consortium name="DOE Joint Genome Institute"/>
            <person name="Vesth T.C."/>
            <person name="Nybo J."/>
            <person name="Theobald S."/>
            <person name="Brandl J."/>
            <person name="Frisvad J.C."/>
            <person name="Nielsen K.F."/>
            <person name="Lyhne E.K."/>
            <person name="Kogle M.E."/>
            <person name="Kuo A."/>
            <person name="Riley R."/>
            <person name="Clum A."/>
            <person name="Nolan M."/>
            <person name="Lipzen A."/>
            <person name="Salamov A."/>
            <person name="Henrissat B."/>
            <person name="Wiebenga A."/>
            <person name="De vries R.P."/>
            <person name="Grigoriev I.V."/>
            <person name="Mortensen U.H."/>
            <person name="Andersen M.R."/>
            <person name="Baker S.E."/>
        </authorList>
    </citation>
    <scope>NUCLEOTIDE SEQUENCE [LARGE SCALE GENOMIC DNA]</scope>
    <source>
        <strain evidence="4 5">CBS 707.79</strain>
    </source>
</reference>
<evidence type="ECO:0000256" key="1">
    <source>
        <dbReference type="ARBA" id="ARBA00006484"/>
    </source>
</evidence>
<keyword evidence="5" id="KW-1185">Reference proteome</keyword>
<dbReference type="PANTHER" id="PTHR48107:SF7">
    <property type="entry name" value="RE15974P"/>
    <property type="match status" value="1"/>
</dbReference>
<protein>
    <submittedName>
        <fullName evidence="4">NAD(P)-binding protein</fullName>
    </submittedName>
</protein>
<dbReference type="STRING" id="1448320.A0A319DMD9"/>
<evidence type="ECO:0000256" key="3">
    <source>
        <dbReference type="ARBA" id="ARBA00023002"/>
    </source>
</evidence>
<dbReference type="AlphaFoldDB" id="A0A319DMD9"/>
<sequence>MALTNRIILITGASNGIGKSVAQHLAAAGATIIINYLRDSASANALVSEIGSSRALAIQADVSQPSEIQRLIETAVARFGRIDVVIPNAGVLPMKDLAHTTEGDFDATFALNVKGPYFLAQEAVKHMPAGGRVVFISSSVTSFSGVAPTYLLYAATKGAVEQMTRVMAKDLASKGITVNAVAPGPTRTELFLKGKSEELVKGIAASHPFGRIGEPEEVAGVIGFLSGEASSWMTGQVVRVNGGMAL</sequence>